<keyword evidence="5" id="KW-1185">Reference proteome</keyword>
<dbReference type="Pfam" id="PF20256">
    <property type="entry name" value="MoCoBD_2"/>
    <property type="match status" value="1"/>
</dbReference>
<dbReference type="EMBL" id="VTPC01091176">
    <property type="protein sequence ID" value="KAF2879409.1"/>
    <property type="molecule type" value="Genomic_DNA"/>
</dbReference>
<dbReference type="SUPFAM" id="SSF56003">
    <property type="entry name" value="Molybdenum cofactor-binding domain"/>
    <property type="match status" value="1"/>
</dbReference>
<proteinExistence type="predicted"/>
<evidence type="ECO:0000313" key="5">
    <source>
        <dbReference type="Proteomes" id="UP000801492"/>
    </source>
</evidence>
<feature type="region of interest" description="Disordered" evidence="1">
    <location>
        <begin position="354"/>
        <end position="398"/>
    </location>
</feature>
<name>A0A8K0C5D7_IGNLU</name>
<evidence type="ECO:0000259" key="3">
    <source>
        <dbReference type="Pfam" id="PF20256"/>
    </source>
</evidence>
<evidence type="ECO:0000313" key="4">
    <source>
        <dbReference type="EMBL" id="KAF2879409.1"/>
    </source>
</evidence>
<dbReference type="PANTHER" id="PTHR46599">
    <property type="entry name" value="PIGGYBAC TRANSPOSABLE ELEMENT-DERIVED PROTEIN 4"/>
    <property type="match status" value="1"/>
</dbReference>
<feature type="domain" description="PiggyBac transposable element-derived protein" evidence="2">
    <location>
        <begin position="205"/>
        <end position="347"/>
    </location>
</feature>
<feature type="region of interest" description="Disordered" evidence="1">
    <location>
        <begin position="167"/>
        <end position="186"/>
    </location>
</feature>
<gene>
    <name evidence="4" type="ORF">ILUMI_26762</name>
</gene>
<dbReference type="Pfam" id="PF13843">
    <property type="entry name" value="DDE_Tnp_1_7"/>
    <property type="match status" value="1"/>
</dbReference>
<dbReference type="Gene3D" id="3.30.365.10">
    <property type="entry name" value="Aldehyde oxidase/xanthine dehydrogenase, molybdopterin binding domain"/>
    <property type="match status" value="1"/>
</dbReference>
<reference evidence="4" key="1">
    <citation type="submission" date="2019-08" db="EMBL/GenBank/DDBJ databases">
        <title>The genome of the North American firefly Photinus pyralis.</title>
        <authorList>
            <consortium name="Photinus pyralis genome working group"/>
            <person name="Fallon T.R."/>
            <person name="Sander Lower S.E."/>
            <person name="Weng J.-K."/>
        </authorList>
    </citation>
    <scope>NUCLEOTIDE SEQUENCE</scope>
    <source>
        <strain evidence="4">TRF0915ILg1</strain>
        <tissue evidence="4">Whole body</tissue>
    </source>
</reference>
<dbReference type="InterPro" id="IPR029526">
    <property type="entry name" value="PGBD"/>
</dbReference>
<evidence type="ECO:0008006" key="6">
    <source>
        <dbReference type="Google" id="ProtNLM"/>
    </source>
</evidence>
<evidence type="ECO:0000259" key="2">
    <source>
        <dbReference type="Pfam" id="PF13843"/>
    </source>
</evidence>
<dbReference type="GO" id="GO:0016491">
    <property type="term" value="F:oxidoreductase activity"/>
    <property type="evidence" value="ECO:0007669"/>
    <property type="project" value="InterPro"/>
</dbReference>
<feature type="compositionally biased region" description="Basic and acidic residues" evidence="1">
    <location>
        <begin position="384"/>
        <end position="397"/>
    </location>
</feature>
<sequence length="485" mass="55893">MGQGINTKVAQVCAFALGIPLNQVSVKPSNVVTTPNAFPTAGSITSEAVCYATLKCCEMLKQRMQPTKDKMKNPTWKELVKQSYLDNVELSATYLEEEKKAKKKEPERHKKRLSYRVKKKLEIKKLPWKMKNYCEHQVLAAAYNSDFEVIDNESDASDAEDFTEIQEDKEDVAELSNSGDDGDKDEEVWVSKDGTIQWSTKEPARKNLKKWKELQGTELLAFLGLNKLYGVQRGRGKVLNEFWTEKYGYPIYRATMSRHRYSNILSCLRFDDRCTRQARKEATQNKTEPIADIVNMFVTQCKNCFIPSPNITVDEHLCTFRERCGFKVYIPSKPGKYGIKIWMAVDCINNKEEDRDTDVHRQRRSDLEVRSVEQVHNTKVPRQKRQDPERKKSERLTEGQAHAFARQFEDILTSEKIRDREARAAARQLNMMIIATSEELLESESCLAFSINKAIAYKHKKPDSVTPATITFPKRKDQGKFPNYA</sequence>
<feature type="domain" description="Aldehyde oxidase/xanthine dehydrogenase second molybdopterin binding" evidence="3">
    <location>
        <begin position="1"/>
        <end position="96"/>
    </location>
</feature>
<organism evidence="4 5">
    <name type="scientific">Ignelater luminosus</name>
    <name type="common">Cucubano</name>
    <name type="synonym">Pyrophorus luminosus</name>
    <dbReference type="NCBI Taxonomy" id="2038154"/>
    <lineage>
        <taxon>Eukaryota</taxon>
        <taxon>Metazoa</taxon>
        <taxon>Ecdysozoa</taxon>
        <taxon>Arthropoda</taxon>
        <taxon>Hexapoda</taxon>
        <taxon>Insecta</taxon>
        <taxon>Pterygota</taxon>
        <taxon>Neoptera</taxon>
        <taxon>Endopterygota</taxon>
        <taxon>Coleoptera</taxon>
        <taxon>Polyphaga</taxon>
        <taxon>Elateriformia</taxon>
        <taxon>Elateroidea</taxon>
        <taxon>Elateridae</taxon>
        <taxon>Agrypninae</taxon>
        <taxon>Pyrophorini</taxon>
        <taxon>Ignelater</taxon>
    </lineage>
</organism>
<dbReference type="InterPro" id="IPR046867">
    <property type="entry name" value="AldOxase/xan_DH_MoCoBD2"/>
</dbReference>
<comment type="caution">
    <text evidence="4">The sequence shown here is derived from an EMBL/GenBank/DDBJ whole genome shotgun (WGS) entry which is preliminary data.</text>
</comment>
<evidence type="ECO:0000256" key="1">
    <source>
        <dbReference type="SAM" id="MobiDB-lite"/>
    </source>
</evidence>
<dbReference type="PANTHER" id="PTHR46599:SF6">
    <property type="entry name" value="DUAL SPECIFICITY PHOSPHATASE 26"/>
    <property type="match status" value="1"/>
</dbReference>
<protein>
    <recommendedName>
        <fullName evidence="6">PiggyBac transposable element-derived protein domain-containing protein</fullName>
    </recommendedName>
</protein>
<accession>A0A8K0C5D7</accession>
<feature type="compositionally biased region" description="Basic and acidic residues" evidence="1">
    <location>
        <begin position="354"/>
        <end position="373"/>
    </location>
</feature>
<dbReference type="OrthoDB" id="8300278at2759"/>
<dbReference type="Proteomes" id="UP000801492">
    <property type="component" value="Unassembled WGS sequence"/>
</dbReference>
<dbReference type="InterPro" id="IPR037165">
    <property type="entry name" value="AldOxase/xan_DH_Mopterin-bd_sf"/>
</dbReference>
<dbReference type="AlphaFoldDB" id="A0A8K0C5D7"/>